<name>A0A6V8QNE4_TRIAP</name>
<dbReference type="PANTHER" id="PTHR11360:SF130">
    <property type="entry name" value="MAJOR FACILITATOR SUPERFAMILY (MFS) PROFILE DOMAIN-CONTAINING PROTEIN-RELATED"/>
    <property type="match status" value="1"/>
</dbReference>
<protein>
    <submittedName>
        <fullName evidence="6">MFS-type transporter dbaD</fullName>
    </submittedName>
</protein>
<dbReference type="Gene3D" id="1.20.1250.20">
    <property type="entry name" value="MFS general substrate transporter like domains"/>
    <property type="match status" value="1"/>
</dbReference>
<feature type="transmembrane region" description="Helical" evidence="4">
    <location>
        <begin position="250"/>
        <end position="270"/>
    </location>
</feature>
<feature type="transmembrane region" description="Helical" evidence="4">
    <location>
        <begin position="162"/>
        <end position="180"/>
    </location>
</feature>
<proteinExistence type="inferred from homology"/>
<dbReference type="InterPro" id="IPR011701">
    <property type="entry name" value="MFS"/>
</dbReference>
<dbReference type="Proteomes" id="UP000517252">
    <property type="component" value="Unassembled WGS sequence"/>
</dbReference>
<dbReference type="PANTHER" id="PTHR11360">
    <property type="entry name" value="MONOCARBOXYLATE TRANSPORTER"/>
    <property type="match status" value="1"/>
</dbReference>
<dbReference type="GO" id="GO:0016020">
    <property type="term" value="C:membrane"/>
    <property type="evidence" value="ECO:0007669"/>
    <property type="project" value="UniProtKB-SubCell"/>
</dbReference>
<dbReference type="PROSITE" id="PS50850">
    <property type="entry name" value="MFS"/>
    <property type="match status" value="1"/>
</dbReference>
<dbReference type="InterPro" id="IPR036259">
    <property type="entry name" value="MFS_trans_sf"/>
</dbReference>
<dbReference type="EMBL" id="BLZH01000003">
    <property type="protein sequence ID" value="GFP54037.1"/>
    <property type="molecule type" value="Genomic_DNA"/>
</dbReference>
<feature type="domain" description="Major facilitator superfamily (MFS) profile" evidence="5">
    <location>
        <begin position="93"/>
        <end position="474"/>
    </location>
</feature>
<evidence type="ECO:0000256" key="3">
    <source>
        <dbReference type="SAM" id="MobiDB-lite"/>
    </source>
</evidence>
<reference evidence="6 7" key="1">
    <citation type="submission" date="2020-07" db="EMBL/GenBank/DDBJ databases">
        <title>Trichoderma asperellum IC-1 whole genome shotgun sequence.</title>
        <authorList>
            <person name="Kanamasa S."/>
            <person name="Takahashi H."/>
        </authorList>
    </citation>
    <scope>NUCLEOTIDE SEQUENCE [LARGE SCALE GENOMIC DNA]</scope>
    <source>
        <strain evidence="6 7">IC-1</strain>
    </source>
</reference>
<feature type="transmembrane region" description="Helical" evidence="4">
    <location>
        <begin position="357"/>
        <end position="377"/>
    </location>
</feature>
<feature type="region of interest" description="Disordered" evidence="3">
    <location>
        <begin position="1"/>
        <end position="25"/>
    </location>
</feature>
<keyword evidence="4" id="KW-0472">Membrane</keyword>
<evidence type="ECO:0000256" key="4">
    <source>
        <dbReference type="SAM" id="Phobius"/>
    </source>
</evidence>
<evidence type="ECO:0000313" key="7">
    <source>
        <dbReference type="Proteomes" id="UP000517252"/>
    </source>
</evidence>
<feature type="transmembrane region" description="Helical" evidence="4">
    <location>
        <begin position="218"/>
        <end position="238"/>
    </location>
</feature>
<feature type="transmembrane region" description="Helical" evidence="4">
    <location>
        <begin position="326"/>
        <end position="345"/>
    </location>
</feature>
<dbReference type="InterPro" id="IPR020846">
    <property type="entry name" value="MFS_dom"/>
</dbReference>
<evidence type="ECO:0000259" key="5">
    <source>
        <dbReference type="PROSITE" id="PS50850"/>
    </source>
</evidence>
<gene>
    <name evidence="6" type="ORF">TASIC1_0003041500</name>
</gene>
<feature type="transmembrane region" description="Helical" evidence="4">
    <location>
        <begin position="132"/>
        <end position="150"/>
    </location>
</feature>
<dbReference type="InterPro" id="IPR050327">
    <property type="entry name" value="Proton-linked_MCT"/>
</dbReference>
<feature type="transmembrane region" description="Helical" evidence="4">
    <location>
        <begin position="417"/>
        <end position="441"/>
    </location>
</feature>
<dbReference type="GO" id="GO:0022857">
    <property type="term" value="F:transmembrane transporter activity"/>
    <property type="evidence" value="ECO:0007669"/>
    <property type="project" value="InterPro"/>
</dbReference>
<dbReference type="OrthoDB" id="5212574at2759"/>
<feature type="transmembrane region" description="Helical" evidence="4">
    <location>
        <begin position="293"/>
        <end position="314"/>
    </location>
</feature>
<accession>A0A6V8QNE4</accession>
<evidence type="ECO:0000256" key="1">
    <source>
        <dbReference type="ARBA" id="ARBA00004141"/>
    </source>
</evidence>
<dbReference type="AlphaFoldDB" id="A0A6V8QNE4"/>
<comment type="caution">
    <text evidence="6">The sequence shown here is derived from an EMBL/GenBank/DDBJ whole genome shotgun (WGS) entry which is preliminary data.</text>
</comment>
<feature type="transmembrane region" description="Helical" evidence="4">
    <location>
        <begin position="383"/>
        <end position="405"/>
    </location>
</feature>
<dbReference type="Pfam" id="PF07690">
    <property type="entry name" value="MFS_1"/>
    <property type="match status" value="1"/>
</dbReference>
<evidence type="ECO:0000313" key="6">
    <source>
        <dbReference type="EMBL" id="GFP54037.1"/>
    </source>
</evidence>
<keyword evidence="4" id="KW-1133">Transmembrane helix</keyword>
<organism evidence="6 7">
    <name type="scientific">Trichoderma asperellum</name>
    <name type="common">Filamentous fungus</name>
    <dbReference type="NCBI Taxonomy" id="101201"/>
    <lineage>
        <taxon>Eukaryota</taxon>
        <taxon>Fungi</taxon>
        <taxon>Dikarya</taxon>
        <taxon>Ascomycota</taxon>
        <taxon>Pezizomycotina</taxon>
        <taxon>Sordariomycetes</taxon>
        <taxon>Hypocreomycetidae</taxon>
        <taxon>Hypocreales</taxon>
        <taxon>Hypocreaceae</taxon>
        <taxon>Trichoderma</taxon>
    </lineage>
</organism>
<feature type="compositionally biased region" description="Low complexity" evidence="3">
    <location>
        <begin position="1"/>
        <end position="16"/>
    </location>
</feature>
<keyword evidence="4" id="KW-0812">Transmembrane</keyword>
<dbReference type="SUPFAM" id="SSF103473">
    <property type="entry name" value="MFS general substrate transporter"/>
    <property type="match status" value="1"/>
</dbReference>
<comment type="similarity">
    <text evidence="2">Belongs to the major facilitator superfamily. Monocarboxylate porter (TC 2.A.1.13) family.</text>
</comment>
<feature type="transmembrane region" description="Helical" evidence="4">
    <location>
        <begin position="186"/>
        <end position="209"/>
    </location>
</feature>
<sequence length="487" mass="52678">MDMSSPSPHLPPSSILSHDDPAELERNIQQLDPKDDLLDVSELGLASSEKSSYRDAEERREPLSRILTNVSSVLRPVDITSDPGPPPDGGKRAWAQAIAGHMVVLNTWGYISSFGVFQTFYTDMLDRSPSDISWIGSVQIFLLFFIGVLAGRISDAGYFRQLVILGFILQMIGIFTTSVATQYWQIFLSQGICMGLGNGCLFCPSLAVVSTYFSKRRALAIGIMSSGTGVGGLVFPSIARQLLPSIGFGWTVRTIGFVQLVTLGAALLALKPRVPPRKSGPLFEFAAFKDPEYSLYVCGSFFCFLALYFAYYYVASFGREKIGLSYADGLNLLLVINSVGITGRLAPNFIADRLGPITVLIPFAALSGIGMLCWMAVKNVAGLYVWIVFYGTFAGGVQSLVPAGLSSLTIDLQKAGVRLGMMFTVMSFAALTGPPIAGQIISAAHGAYFGAEIFAGISMLIGSLFYIAAKWAKCRRIEGSSIWRTRV</sequence>
<feature type="transmembrane region" description="Helical" evidence="4">
    <location>
        <begin position="447"/>
        <end position="469"/>
    </location>
</feature>
<evidence type="ECO:0000256" key="2">
    <source>
        <dbReference type="ARBA" id="ARBA00006727"/>
    </source>
</evidence>
<feature type="transmembrane region" description="Helical" evidence="4">
    <location>
        <begin position="98"/>
        <end position="120"/>
    </location>
</feature>
<comment type="subcellular location">
    <subcellularLocation>
        <location evidence="1">Membrane</location>
        <topology evidence="1">Multi-pass membrane protein</topology>
    </subcellularLocation>
</comment>